<dbReference type="EMBL" id="BNBI01000004">
    <property type="protein sequence ID" value="GHE95749.1"/>
    <property type="molecule type" value="Genomic_DNA"/>
</dbReference>
<protein>
    <submittedName>
        <fullName evidence="1">Uncharacterized protein</fullName>
    </submittedName>
</protein>
<comment type="caution">
    <text evidence="1">The sequence shown here is derived from an EMBL/GenBank/DDBJ whole genome shotgun (WGS) entry which is preliminary data.</text>
</comment>
<name>A0A919AA93_9ACTN</name>
<keyword evidence="2" id="KW-1185">Reference proteome</keyword>
<reference evidence="1" key="2">
    <citation type="submission" date="2020-09" db="EMBL/GenBank/DDBJ databases">
        <authorList>
            <person name="Sun Q."/>
            <person name="Ohkuma M."/>
        </authorList>
    </citation>
    <scope>NUCLEOTIDE SEQUENCE</scope>
    <source>
        <strain evidence="1">JCM 4477</strain>
    </source>
</reference>
<accession>A0A919AA93</accession>
<evidence type="ECO:0000313" key="2">
    <source>
        <dbReference type="Proteomes" id="UP000630718"/>
    </source>
</evidence>
<evidence type="ECO:0000313" key="1">
    <source>
        <dbReference type="EMBL" id="GHE95749.1"/>
    </source>
</evidence>
<reference evidence="1" key="1">
    <citation type="journal article" date="2014" name="Int. J. Syst. Evol. Microbiol.">
        <title>Complete genome sequence of Corynebacterium casei LMG S-19264T (=DSM 44701T), isolated from a smear-ripened cheese.</title>
        <authorList>
            <consortium name="US DOE Joint Genome Institute (JGI-PGF)"/>
            <person name="Walter F."/>
            <person name="Albersmeier A."/>
            <person name="Kalinowski J."/>
            <person name="Ruckert C."/>
        </authorList>
    </citation>
    <scope>NUCLEOTIDE SEQUENCE</scope>
    <source>
        <strain evidence="1">JCM 4477</strain>
    </source>
</reference>
<dbReference type="Proteomes" id="UP000630718">
    <property type="component" value="Unassembled WGS sequence"/>
</dbReference>
<proteinExistence type="predicted"/>
<dbReference type="AlphaFoldDB" id="A0A919AA93"/>
<sequence>MVLSVGERCAAGAVVSAFSTCTTDGYAGGFDEVTRSGRRRHSAVTQEIDAVLPPSRRVPAHRWAPTAPTVPVSLYRVSPAA</sequence>
<organism evidence="1 2">
    <name type="scientific">Streptomyces fumanus</name>
    <dbReference type="NCBI Taxonomy" id="67302"/>
    <lineage>
        <taxon>Bacteria</taxon>
        <taxon>Bacillati</taxon>
        <taxon>Actinomycetota</taxon>
        <taxon>Actinomycetes</taxon>
        <taxon>Kitasatosporales</taxon>
        <taxon>Streptomycetaceae</taxon>
        <taxon>Streptomyces</taxon>
    </lineage>
</organism>
<gene>
    <name evidence="1" type="ORF">GCM10018772_19650</name>
</gene>